<protein>
    <submittedName>
        <fullName evidence="3">ATPase</fullName>
    </submittedName>
</protein>
<organism evidence="3 4">
    <name type="scientific">Streptomyces subrutilus</name>
    <dbReference type="NCBI Taxonomy" id="36818"/>
    <lineage>
        <taxon>Bacteria</taxon>
        <taxon>Bacillati</taxon>
        <taxon>Actinomycetota</taxon>
        <taxon>Actinomycetes</taxon>
        <taxon>Kitasatosporales</taxon>
        <taxon>Streptomycetaceae</taxon>
        <taxon>Streptomyces</taxon>
    </lineage>
</organism>
<gene>
    <name evidence="3" type="ORF">BGK67_33555</name>
</gene>
<dbReference type="Gene3D" id="3.40.50.300">
    <property type="entry name" value="P-loop containing nucleotide triphosphate hydrolases"/>
    <property type="match status" value="2"/>
</dbReference>
<dbReference type="SUPFAM" id="SSF52540">
    <property type="entry name" value="P-loop containing nucleoside triphosphate hydrolases"/>
    <property type="match status" value="1"/>
</dbReference>
<dbReference type="InterPro" id="IPR002789">
    <property type="entry name" value="HerA_central"/>
</dbReference>
<dbReference type="AlphaFoldDB" id="A0A1E5P0R6"/>
<dbReference type="EMBL" id="MEHK01000002">
    <property type="protein sequence ID" value="OEJ22644.1"/>
    <property type="molecule type" value="Genomic_DNA"/>
</dbReference>
<reference evidence="3 4" key="1">
    <citation type="submission" date="2016-08" db="EMBL/GenBank/DDBJ databases">
        <title>The complete genome of Streptomyces subrutilus 10-1-1.</title>
        <authorList>
            <person name="Chen X."/>
        </authorList>
    </citation>
    <scope>NUCLEOTIDE SEQUENCE [LARGE SCALE GENOMIC DNA]</scope>
    <source>
        <strain evidence="3 4">10-1-1</strain>
    </source>
</reference>
<sequence length="1033" mass="112400">MTDPVSTDAVDYLQRIALTPPLPGGGSVVPLVARRAVRVTGVGRSVQAPTPQAMQGSGDRDEETRFEPPTLPLLVGLAGAGAPIAFLLDGTRQGVSVRLGTWADPDDDESLDARQAMILTVLGGCYPAVDVSAAGVATPPLAYGAIALGVPGAPSVDSRDSGLPVDRLLRSVHGHTWAALLLAEPVGVEELRADRDRVLNEMRMVSSRVEAIGLSSPLADHYLRLLNSRLQALADAQARGGWRTGVYLFGEHSDDLRALSGAWRAVFSGATSVPEPVRTIEHPSVVDLGVHWMLPDGPERPGPNAYRHPFAAQTLLSSAQLAAYLHLPNLETLGFAISPVPRFDIVAPAVDAQEPHLLVGQVMDNHRTTAGRYQVPLRSLTRHVFIPGTTGSGKTNTIMGLLLETSAHGVPFMVIEPAKAEYRSLLAHPVLGRNLQVFTAGKATVGPFVLNPFEVPAGTTVSEHLDLLRAVFTASFGMWTPLPQILEHCLHEVYVDRGWDLRTNNNSRLDAGAEQSDAFPTLSDLVAKVSEVIPSLGYEERIAGDMRAALVTRLESLRRGAKGAMLDVSRSLPTPVLFERPTVVELEALGDEGDKAFFTGLLLIRLAEYRRAQGQSRDLVHLLVVEEAHRLLANVPARSSEESANPRGQAVETFSHLLSEIRAYGQGVVIADQVPVRLAPDVIKNTNLKIAHRIVSADDRMVLAGAMAMDELQAKALTTLGVGEAAVFSGGDDAPLLVRIPAVKDPLAPHPPPDEDVRAHMDTWRQAGAFANLFQARTFCAETCLSSVACAAARALVDDEYVQRTLTRIVTTTIDEPQALARLWEDLTGSVGARRPPTVPLEDLLRAYVGHGSDWLATRRGAQRAWTYTDTEEFRDRMRAMLLDRLDTGGLNATALTAALQQTVHRLHARQFEPYPACHLVCTQDPPLCLYRSAVADLVAGRRYHPMWREADQNDGASEDKRRVRTWEVCQDAAYEIVEFPTEDASEEARKKLDTAARRVCLCFEQQMLADDRRKVPRTTRRILARVLKEAGL</sequence>
<feature type="region of interest" description="Disordered" evidence="1">
    <location>
        <begin position="45"/>
        <end position="65"/>
    </location>
</feature>
<dbReference type="Pfam" id="PF01935">
    <property type="entry name" value="DUF87"/>
    <property type="match status" value="1"/>
</dbReference>
<dbReference type="OrthoDB" id="9758751at2"/>
<dbReference type="STRING" id="36818.BGK67_33555"/>
<dbReference type="PANTHER" id="PTHR30121:SF11">
    <property type="entry name" value="AAA+ ATPASE DOMAIN-CONTAINING PROTEIN"/>
    <property type="match status" value="1"/>
</dbReference>
<name>A0A1E5P0R6_9ACTN</name>
<dbReference type="PANTHER" id="PTHR30121">
    <property type="entry name" value="UNCHARACTERIZED PROTEIN YJGR-RELATED"/>
    <property type="match status" value="1"/>
</dbReference>
<keyword evidence="4" id="KW-1185">Reference proteome</keyword>
<evidence type="ECO:0000259" key="2">
    <source>
        <dbReference type="Pfam" id="PF01935"/>
    </source>
</evidence>
<evidence type="ECO:0000256" key="1">
    <source>
        <dbReference type="SAM" id="MobiDB-lite"/>
    </source>
</evidence>
<evidence type="ECO:0000313" key="4">
    <source>
        <dbReference type="Proteomes" id="UP000095705"/>
    </source>
</evidence>
<comment type="caution">
    <text evidence="3">The sequence shown here is derived from an EMBL/GenBank/DDBJ whole genome shotgun (WGS) entry which is preliminary data.</text>
</comment>
<dbReference type="InterPro" id="IPR051162">
    <property type="entry name" value="T4SS_component"/>
</dbReference>
<accession>A0A1E5P0R6</accession>
<proteinExistence type="predicted"/>
<evidence type="ECO:0000313" key="3">
    <source>
        <dbReference type="EMBL" id="OEJ22644.1"/>
    </source>
</evidence>
<dbReference type="Proteomes" id="UP000095705">
    <property type="component" value="Unassembled WGS sequence"/>
</dbReference>
<feature type="domain" description="Helicase HerA central" evidence="2">
    <location>
        <begin position="374"/>
        <end position="454"/>
    </location>
</feature>
<dbReference type="InterPro" id="IPR027417">
    <property type="entry name" value="P-loop_NTPase"/>
</dbReference>